<organism evidence="1">
    <name type="scientific">freshwater metagenome</name>
    <dbReference type="NCBI Taxonomy" id="449393"/>
    <lineage>
        <taxon>unclassified sequences</taxon>
        <taxon>metagenomes</taxon>
        <taxon>ecological metagenomes</taxon>
    </lineage>
</organism>
<dbReference type="EMBL" id="CAFBPJ010000173">
    <property type="protein sequence ID" value="CAB5026857.1"/>
    <property type="molecule type" value="Genomic_DNA"/>
</dbReference>
<evidence type="ECO:0000313" key="1">
    <source>
        <dbReference type="EMBL" id="CAB5026857.1"/>
    </source>
</evidence>
<sequence length="52" mass="5118">MSMAIAHSPTGYSSIPQTMPLSTRGVAIAISASAPDLDSAMTAQAPRAGGGD</sequence>
<reference evidence="1" key="1">
    <citation type="submission" date="2020-05" db="EMBL/GenBank/DDBJ databases">
        <authorList>
            <person name="Chiriac C."/>
            <person name="Salcher M."/>
            <person name="Ghai R."/>
            <person name="Kavagutti S V."/>
        </authorList>
    </citation>
    <scope>NUCLEOTIDE SEQUENCE</scope>
</reference>
<accession>A0A6J7RDN7</accession>
<gene>
    <name evidence="1" type="ORF">UFOPK4092_01283</name>
</gene>
<proteinExistence type="predicted"/>
<dbReference type="AlphaFoldDB" id="A0A6J7RDN7"/>
<name>A0A6J7RDN7_9ZZZZ</name>
<protein>
    <submittedName>
        <fullName evidence="1">Unannotated protein</fullName>
    </submittedName>
</protein>